<dbReference type="Proteomes" id="UP001430953">
    <property type="component" value="Unassembled WGS sequence"/>
</dbReference>
<gene>
    <name evidence="2" type="ORF">PUN28_013671</name>
</gene>
<evidence type="ECO:0000313" key="3">
    <source>
        <dbReference type="Proteomes" id="UP001430953"/>
    </source>
</evidence>
<comment type="caution">
    <text evidence="2">The sequence shown here is derived from an EMBL/GenBank/DDBJ whole genome shotgun (WGS) entry which is preliminary data.</text>
</comment>
<name>A0AAW2F6R4_9HYME</name>
<feature type="region of interest" description="Disordered" evidence="1">
    <location>
        <begin position="1"/>
        <end position="43"/>
    </location>
</feature>
<keyword evidence="3" id="KW-1185">Reference proteome</keyword>
<sequence length="68" mass="7177">MAPDGPLITATPASPPPRAPPPSPPAPPKTAIPAPPNPPSPAPIENYIINGEFKHSIQVRNKLIKKKF</sequence>
<protein>
    <submittedName>
        <fullName evidence="2">Uncharacterized protein</fullName>
    </submittedName>
</protein>
<evidence type="ECO:0000256" key="1">
    <source>
        <dbReference type="SAM" id="MobiDB-lite"/>
    </source>
</evidence>
<evidence type="ECO:0000313" key="2">
    <source>
        <dbReference type="EMBL" id="KAL0110176.1"/>
    </source>
</evidence>
<accession>A0AAW2F6R4</accession>
<proteinExistence type="predicted"/>
<dbReference type="EMBL" id="JADYXP020000014">
    <property type="protein sequence ID" value="KAL0110176.1"/>
    <property type="molecule type" value="Genomic_DNA"/>
</dbReference>
<feature type="compositionally biased region" description="Pro residues" evidence="1">
    <location>
        <begin position="13"/>
        <end position="42"/>
    </location>
</feature>
<organism evidence="2 3">
    <name type="scientific">Cardiocondyla obscurior</name>
    <dbReference type="NCBI Taxonomy" id="286306"/>
    <lineage>
        <taxon>Eukaryota</taxon>
        <taxon>Metazoa</taxon>
        <taxon>Ecdysozoa</taxon>
        <taxon>Arthropoda</taxon>
        <taxon>Hexapoda</taxon>
        <taxon>Insecta</taxon>
        <taxon>Pterygota</taxon>
        <taxon>Neoptera</taxon>
        <taxon>Endopterygota</taxon>
        <taxon>Hymenoptera</taxon>
        <taxon>Apocrita</taxon>
        <taxon>Aculeata</taxon>
        <taxon>Formicoidea</taxon>
        <taxon>Formicidae</taxon>
        <taxon>Myrmicinae</taxon>
        <taxon>Cardiocondyla</taxon>
    </lineage>
</organism>
<dbReference type="AlphaFoldDB" id="A0AAW2F6R4"/>
<reference evidence="2 3" key="1">
    <citation type="submission" date="2023-03" db="EMBL/GenBank/DDBJ databases">
        <title>High recombination rates correlate with genetic variation in Cardiocondyla obscurior ants.</title>
        <authorList>
            <person name="Errbii M."/>
        </authorList>
    </citation>
    <scope>NUCLEOTIDE SEQUENCE [LARGE SCALE GENOMIC DNA]</scope>
    <source>
        <strain evidence="2">Alpha-2009</strain>
        <tissue evidence="2">Whole body</tissue>
    </source>
</reference>